<dbReference type="InterPro" id="IPR020845">
    <property type="entry name" value="AMP-binding_CS"/>
</dbReference>
<keyword evidence="3" id="KW-0175">Coiled coil</keyword>
<sequence>MNIAEFLNSNSEKYPTKSAIGFKKKDKWMEISWPVFRRSVFKTGNALLNAGIAEGDLVAIYSDNSAEWITFDLAILSIGAITVPIYSTNNKEQAQYILEESECKIILVGNQEQYDAAFEILENSRFLQQIIVAKKSIWIKKETSQYLEDFIKKSTDELEISPKNNEDLATIIYTSGTTGVPKGVMITHGNFHQSVKAHFDFFKFTNFENETSLAFLPLTHIFERSWTLLALSGGAKVYFLENTKLIASALSEIKPTIMCAVPRFYQKIYAGVHEMANSSSATKKKIFNWALETGSQVAELKRLDQNIPFSLQIKNSLAGMLVFNKIKNKMGGNLWFMPCGGASVSPEVTRFFDAIGIHITVGYGLTETTATLTAFPFKHYVHGSAGIPLGDTKIKIGENDEILAKGSGIMKGYYKKPEETAEVFTEDGWFRTGDAGKFDEAGNLYITDRIKDLMKTSNGKYVAPQPIENLLSNNNYINQVMVIAEGKPYVTAMIIPNFEALKDQLSKMNIPFTTWKEIVNLEKIKEFYSQKIEEIQQNLSGFEKIKKFVLMSSEFEITTGEITPTLKVKRNVVMQKYADLVDKMYNSSAH</sequence>
<evidence type="ECO:0000313" key="6">
    <source>
        <dbReference type="Proteomes" id="UP000242560"/>
    </source>
</evidence>
<reference evidence="6" key="1">
    <citation type="submission" date="2016-10" db="EMBL/GenBank/DDBJ databases">
        <authorList>
            <person name="Varghese N."/>
            <person name="Submissions S."/>
        </authorList>
    </citation>
    <scope>NUCLEOTIDE SEQUENCE [LARGE SCALE GENOMIC DNA]</scope>
    <source>
        <strain evidence="6">DSM 22251</strain>
    </source>
</reference>
<feature type="domain" description="AMP-dependent synthetase/ligase" evidence="4">
    <location>
        <begin position="10"/>
        <end position="414"/>
    </location>
</feature>
<dbReference type="InterPro" id="IPR000873">
    <property type="entry name" value="AMP-dep_synth/lig_dom"/>
</dbReference>
<dbReference type="PROSITE" id="PS00455">
    <property type="entry name" value="AMP_BINDING"/>
    <property type="match status" value="1"/>
</dbReference>
<dbReference type="CDD" id="cd05907">
    <property type="entry name" value="VL_LC_FACS_like"/>
    <property type="match status" value="1"/>
</dbReference>
<dbReference type="Pfam" id="PF00501">
    <property type="entry name" value="AMP-binding"/>
    <property type="match status" value="1"/>
</dbReference>
<gene>
    <name evidence="5" type="ORF">SAMN05421638_1093</name>
</gene>
<dbReference type="PANTHER" id="PTHR43272:SF33">
    <property type="entry name" value="AMP-BINDING DOMAIN-CONTAINING PROTEIN-RELATED"/>
    <property type="match status" value="1"/>
</dbReference>
<proteinExistence type="predicted"/>
<dbReference type="InterPro" id="IPR020459">
    <property type="entry name" value="AMP-binding"/>
</dbReference>
<keyword evidence="2" id="KW-0067">ATP-binding</keyword>
<dbReference type="Proteomes" id="UP000242560">
    <property type="component" value="Unassembled WGS sequence"/>
</dbReference>
<dbReference type="GO" id="GO:0005524">
    <property type="term" value="F:ATP binding"/>
    <property type="evidence" value="ECO:0007669"/>
    <property type="project" value="UniProtKB-KW"/>
</dbReference>
<keyword evidence="6" id="KW-1185">Reference proteome</keyword>
<accession>A0A1I3KYM8</accession>
<protein>
    <submittedName>
        <fullName evidence="5">Long-chain acyl-CoA synthetase</fullName>
    </submittedName>
</protein>
<dbReference type="RefSeq" id="WP_089819275.1">
    <property type="nucleotide sequence ID" value="NZ_FORQ01000001.1"/>
</dbReference>
<dbReference type="InterPro" id="IPR042099">
    <property type="entry name" value="ANL_N_sf"/>
</dbReference>
<keyword evidence="1" id="KW-0547">Nucleotide-binding</keyword>
<dbReference type="GO" id="GO:0016020">
    <property type="term" value="C:membrane"/>
    <property type="evidence" value="ECO:0007669"/>
    <property type="project" value="TreeGrafter"/>
</dbReference>
<dbReference type="PANTHER" id="PTHR43272">
    <property type="entry name" value="LONG-CHAIN-FATTY-ACID--COA LIGASE"/>
    <property type="match status" value="1"/>
</dbReference>
<dbReference type="SUPFAM" id="SSF56801">
    <property type="entry name" value="Acetyl-CoA synthetase-like"/>
    <property type="match status" value="1"/>
</dbReference>
<dbReference type="Pfam" id="PF23562">
    <property type="entry name" value="AMP-binding_C_3"/>
    <property type="match status" value="1"/>
</dbReference>
<feature type="coiled-coil region" evidence="3">
    <location>
        <begin position="518"/>
        <end position="545"/>
    </location>
</feature>
<name>A0A1I3KYM8_9FLAO</name>
<organism evidence="5 6">
    <name type="scientific">Kaistella treverensis</name>
    <dbReference type="NCBI Taxonomy" id="631455"/>
    <lineage>
        <taxon>Bacteria</taxon>
        <taxon>Pseudomonadati</taxon>
        <taxon>Bacteroidota</taxon>
        <taxon>Flavobacteriia</taxon>
        <taxon>Flavobacteriales</taxon>
        <taxon>Weeksellaceae</taxon>
        <taxon>Chryseobacterium group</taxon>
        <taxon>Kaistella</taxon>
    </lineage>
</organism>
<evidence type="ECO:0000256" key="3">
    <source>
        <dbReference type="SAM" id="Coils"/>
    </source>
</evidence>
<dbReference type="PRINTS" id="PR00154">
    <property type="entry name" value="AMPBINDING"/>
</dbReference>
<evidence type="ECO:0000313" key="5">
    <source>
        <dbReference type="EMBL" id="SFI77583.1"/>
    </source>
</evidence>
<evidence type="ECO:0000259" key="4">
    <source>
        <dbReference type="Pfam" id="PF00501"/>
    </source>
</evidence>
<evidence type="ECO:0000256" key="2">
    <source>
        <dbReference type="ARBA" id="ARBA00022840"/>
    </source>
</evidence>
<dbReference type="Gene3D" id="3.40.50.12780">
    <property type="entry name" value="N-terminal domain of ligase-like"/>
    <property type="match status" value="1"/>
</dbReference>
<evidence type="ECO:0000256" key="1">
    <source>
        <dbReference type="ARBA" id="ARBA00022741"/>
    </source>
</evidence>
<dbReference type="GO" id="GO:0004467">
    <property type="term" value="F:long-chain fatty acid-CoA ligase activity"/>
    <property type="evidence" value="ECO:0007669"/>
    <property type="project" value="TreeGrafter"/>
</dbReference>
<dbReference type="AlphaFoldDB" id="A0A1I3KYM8"/>
<dbReference type="EMBL" id="FORQ01000001">
    <property type="protein sequence ID" value="SFI77583.1"/>
    <property type="molecule type" value="Genomic_DNA"/>
</dbReference>